<protein>
    <submittedName>
        <fullName evidence="2">Uncharacterized protein</fullName>
    </submittedName>
</protein>
<accession>A0AC34QPN5</accession>
<name>A0AC34QPN5_9BILA</name>
<organism evidence="1 2">
    <name type="scientific">Panagrolaimus sp. JU765</name>
    <dbReference type="NCBI Taxonomy" id="591449"/>
    <lineage>
        <taxon>Eukaryota</taxon>
        <taxon>Metazoa</taxon>
        <taxon>Ecdysozoa</taxon>
        <taxon>Nematoda</taxon>
        <taxon>Chromadorea</taxon>
        <taxon>Rhabditida</taxon>
        <taxon>Tylenchina</taxon>
        <taxon>Panagrolaimomorpha</taxon>
        <taxon>Panagrolaimoidea</taxon>
        <taxon>Panagrolaimidae</taxon>
        <taxon>Panagrolaimus</taxon>
    </lineage>
</organism>
<dbReference type="Proteomes" id="UP000887576">
    <property type="component" value="Unplaced"/>
</dbReference>
<evidence type="ECO:0000313" key="1">
    <source>
        <dbReference type="Proteomes" id="UP000887576"/>
    </source>
</evidence>
<evidence type="ECO:0000313" key="2">
    <source>
        <dbReference type="WBParaSite" id="JU765_v2.g18208.t1"/>
    </source>
</evidence>
<dbReference type="WBParaSite" id="JU765_v2.g18208.t1">
    <property type="protein sequence ID" value="JU765_v2.g18208.t1"/>
    <property type="gene ID" value="JU765_v2.g18208"/>
</dbReference>
<reference evidence="2" key="1">
    <citation type="submission" date="2022-11" db="UniProtKB">
        <authorList>
            <consortium name="WormBaseParasite"/>
        </authorList>
    </citation>
    <scope>IDENTIFICATION</scope>
</reference>
<proteinExistence type="predicted"/>
<sequence>MFLNWIKRVLRRMKKKSLTKNADVSQIRLTKANRLKSTNTLNGEVCEEDDISSNDSTLDFSDENVASAEDLDKCLESLRSKMRVQRIGLENNFEEQSELMLENIIAVDRDAIIKNLILNTHSQTYSSTFNFSKVPSIYPNDGFYSSRPYSQAATRYRFRSSIAASAFYQSSTSGYSTVLFQQTFEEDISFDESQQSST</sequence>